<dbReference type="InterPro" id="IPR001751">
    <property type="entry name" value="S100/CaBP7/8-like_CS"/>
</dbReference>
<dbReference type="Proteomes" id="UP000728032">
    <property type="component" value="Unassembled WGS sequence"/>
</dbReference>
<evidence type="ECO:0000259" key="6">
    <source>
        <dbReference type="PROSITE" id="PS50222"/>
    </source>
</evidence>
<evidence type="ECO:0000313" key="7">
    <source>
        <dbReference type="EMBL" id="CAD7638673.1"/>
    </source>
</evidence>
<dbReference type="GO" id="GO:0005509">
    <property type="term" value="F:calcium ion binding"/>
    <property type="evidence" value="ECO:0007669"/>
    <property type="project" value="InterPro"/>
</dbReference>
<organism evidence="7">
    <name type="scientific">Oppiella nova</name>
    <dbReference type="NCBI Taxonomy" id="334625"/>
    <lineage>
        <taxon>Eukaryota</taxon>
        <taxon>Metazoa</taxon>
        <taxon>Ecdysozoa</taxon>
        <taxon>Arthropoda</taxon>
        <taxon>Chelicerata</taxon>
        <taxon>Arachnida</taxon>
        <taxon>Acari</taxon>
        <taxon>Acariformes</taxon>
        <taxon>Sarcoptiformes</taxon>
        <taxon>Oribatida</taxon>
        <taxon>Brachypylina</taxon>
        <taxon>Oppioidea</taxon>
        <taxon>Oppiidae</taxon>
        <taxon>Oppiella</taxon>
    </lineage>
</organism>
<dbReference type="InterPro" id="IPR018247">
    <property type="entry name" value="EF_Hand_1_Ca_BS"/>
</dbReference>
<dbReference type="SMART" id="SM00568">
    <property type="entry name" value="GRAM"/>
    <property type="match status" value="2"/>
</dbReference>
<dbReference type="SUPFAM" id="SSF47473">
    <property type="entry name" value="EF-hand"/>
    <property type="match status" value="1"/>
</dbReference>
<dbReference type="InterPro" id="IPR011993">
    <property type="entry name" value="PH-like_dom_sf"/>
</dbReference>
<dbReference type="EMBL" id="OC915107">
    <property type="protein sequence ID" value="CAD7638673.1"/>
    <property type="molecule type" value="Genomic_DNA"/>
</dbReference>
<dbReference type="InterPro" id="IPR036017">
    <property type="entry name" value="TCB1D9/TCB1D9B_PH-GRAM2"/>
</dbReference>
<dbReference type="Gene3D" id="1.10.8.270">
    <property type="entry name" value="putative rabgap domain of human tbc1 domain family member 14 like domains"/>
    <property type="match status" value="1"/>
</dbReference>
<dbReference type="CDD" id="cd13354">
    <property type="entry name" value="PH-GRAM2_TCB1D9_TCB1D9B"/>
    <property type="match status" value="1"/>
</dbReference>
<sequence length="1158" mass="132987">MWIKFEEVLIANAFWVTERLNPYFVLQRRKGHGTRGLSSILVGTIDSVFDTKPPPYRILHQTTNSEVSYSVSCALKKDEIYKDWQWIETHLMPTLISFESEDDVTDFVRCKVDSLIAQAVSDINAAQPIAESTDSRNFRAASHKFAKLFSMPEEEKLVNYYSCSYWNGRLPRQGWLYLSVNHLCFYSYLFGKELKLIIKWIDIKRLERDSTVFFPDSIKILTRDKCYIFSLFLKTSETYNLMEQLANLTMRQLISDERQVPFKVDHNLTAKKSKNVPKKVSFLKRDLDARAMSESYRITFRLPSQEKLDGTLPLTLWTPYNKQHVWGKMYLSNNYICFESRVKSLVALIIPLREILSTEKLDNNQNTGYDRNNAILISCLKANFIFSHIDDRDFLIIKISELLSRLTEDRRSSIDSLSRQLSTVDSQTSWVPEAALSTKFPFPETEDSKAKESVKNNLWELHFIEYGRGISCYRTSKARELILKGIPDDIRGELWMLYSGAVNELSTHRGYYELIVQQSLGQHSVATDEIERDLHRSLPEHPAFQSELGINALRRVLNAYAFRNPSIGYCQAMNIVASVLLLYASEEEAFWLLVALCERLLPDYYNTKVIGALVDQGVLEELVKEHLPELYNKLIPFGILSMISLSWFLTIFLSVMPFESAIHIADCFFFDGAKVVFQVALNILASNSDALMAAKDDGEAMTVLSGYLENISNRDAKIPHIVHSVAYGSASKRASQTSTEINDLIYDSYAKYGFISANYIEKLRVKHRINVVQNLEDNTMKNVIRSLQSFPLISKYLTYDQIKDIYVIFKEEQLRQQYWGQITPTPEKFDMSHPFYEIFKLDMDQFRWYFSHSSPWAQAENVDSLILRIFTLLDENCDNLINFLEFLILMVVILRADAEMKLRFIYCIHLLNIPELISSPSLSENESDSQETELGAEAEEFFAAAPKPQDTNVSFTLTQFLSSITITNNNHQKTAHSLSSAMTGAIMPSNISALNDTHNSGDRRPSLPPMNQQQFIQLWKTLYDIFSGESNEQQIYHCIASVGTYLLKLGELSSQSENSQTNSDDITESSVDSETIGTDMSECESNSSAKADNKKCEGVEENWFITFQQFCAALHTEQHLVDLFEVKHDWYSVLAKLKNWRFEKQNSFSASNPNVITV</sequence>
<evidence type="ECO:0000259" key="5">
    <source>
        <dbReference type="PROSITE" id="PS50086"/>
    </source>
</evidence>
<keyword evidence="1" id="KW-0343">GTPase activation</keyword>
<accession>A0A7R9LBR9</accession>
<dbReference type="InterPro" id="IPR004182">
    <property type="entry name" value="GRAM"/>
</dbReference>
<dbReference type="PROSITE" id="PS50222">
    <property type="entry name" value="EF_HAND_2"/>
    <property type="match status" value="1"/>
</dbReference>
<protein>
    <recommendedName>
        <fullName evidence="9">TBC1 domain family member 9</fullName>
    </recommendedName>
</protein>
<dbReference type="Gene3D" id="1.10.472.80">
    <property type="entry name" value="Ypt/Rab-GAP domain of gyp1p, domain 3"/>
    <property type="match status" value="1"/>
</dbReference>
<evidence type="ECO:0000313" key="8">
    <source>
        <dbReference type="Proteomes" id="UP000728032"/>
    </source>
</evidence>
<dbReference type="SUPFAM" id="SSF47923">
    <property type="entry name" value="Ypt/Rab-GAP domain of gyp1p"/>
    <property type="match status" value="2"/>
</dbReference>
<dbReference type="PROSITE" id="PS50086">
    <property type="entry name" value="TBC_RABGAP"/>
    <property type="match status" value="1"/>
</dbReference>
<dbReference type="SMART" id="SM00164">
    <property type="entry name" value="TBC"/>
    <property type="match status" value="1"/>
</dbReference>
<dbReference type="Pfam" id="PF00566">
    <property type="entry name" value="RabGAP-TBC"/>
    <property type="match status" value="1"/>
</dbReference>
<dbReference type="Gene3D" id="2.30.29.30">
    <property type="entry name" value="Pleckstrin-homology domain (PH domain)/Phosphotyrosine-binding domain (PTB)"/>
    <property type="match status" value="2"/>
</dbReference>
<reference evidence="7" key="1">
    <citation type="submission" date="2020-11" db="EMBL/GenBank/DDBJ databases">
        <authorList>
            <person name="Tran Van P."/>
        </authorList>
    </citation>
    <scope>NUCLEOTIDE SEQUENCE</scope>
</reference>
<dbReference type="AlphaFoldDB" id="A0A7R9LBR9"/>
<dbReference type="Gene3D" id="1.10.238.10">
    <property type="entry name" value="EF-hand"/>
    <property type="match status" value="1"/>
</dbReference>
<dbReference type="Pfam" id="PF02893">
    <property type="entry name" value="GRAM"/>
    <property type="match status" value="2"/>
</dbReference>
<dbReference type="FunFam" id="1.10.8.270:FF:000002">
    <property type="entry name" value="TBC1 domain family member 9B"/>
    <property type="match status" value="1"/>
</dbReference>
<evidence type="ECO:0000256" key="1">
    <source>
        <dbReference type="ARBA" id="ARBA00022468"/>
    </source>
</evidence>
<dbReference type="InterPro" id="IPR000195">
    <property type="entry name" value="Rab-GAP-TBC_dom"/>
</dbReference>
<keyword evidence="3" id="KW-0106">Calcium</keyword>
<keyword evidence="2" id="KW-0677">Repeat</keyword>
<keyword evidence="8" id="KW-1185">Reference proteome</keyword>
<dbReference type="EMBL" id="CAJPVJ010000282">
    <property type="protein sequence ID" value="CAG2161932.1"/>
    <property type="molecule type" value="Genomic_DNA"/>
</dbReference>
<feature type="domain" description="EF-hand" evidence="6">
    <location>
        <begin position="861"/>
        <end position="896"/>
    </location>
</feature>
<evidence type="ECO:0000256" key="3">
    <source>
        <dbReference type="ARBA" id="ARBA00022837"/>
    </source>
</evidence>
<evidence type="ECO:0000256" key="4">
    <source>
        <dbReference type="SAM" id="MobiDB-lite"/>
    </source>
</evidence>
<dbReference type="InterPro" id="IPR036014">
    <property type="entry name" value="TCB1D9/TCB1D9B_PH-GRAM1"/>
</dbReference>
<feature type="domain" description="Rab-GAP TBC" evidence="5">
    <location>
        <begin position="485"/>
        <end position="672"/>
    </location>
</feature>
<dbReference type="GO" id="GO:0003008">
    <property type="term" value="P:system process"/>
    <property type="evidence" value="ECO:0007669"/>
    <property type="project" value="UniProtKB-ARBA"/>
</dbReference>
<dbReference type="InterPro" id="IPR011992">
    <property type="entry name" value="EF-hand-dom_pair"/>
</dbReference>
<evidence type="ECO:0000256" key="2">
    <source>
        <dbReference type="ARBA" id="ARBA00022737"/>
    </source>
</evidence>
<dbReference type="PROSITE" id="PS00018">
    <property type="entry name" value="EF_HAND_1"/>
    <property type="match status" value="1"/>
</dbReference>
<dbReference type="PANTHER" id="PTHR47666:SF1">
    <property type="entry name" value="PROTEIN VASCULAR ASSOCIATED DEATH 1, CHLOROPLASTIC"/>
    <property type="match status" value="1"/>
</dbReference>
<dbReference type="FunFam" id="2.30.29.30:FF:000013">
    <property type="entry name" value="Putative TBC1 domain family member 8B"/>
    <property type="match status" value="1"/>
</dbReference>
<dbReference type="CDD" id="cd13351">
    <property type="entry name" value="PH-GRAM1_TCB1D9_TCB1D9B"/>
    <property type="match status" value="1"/>
</dbReference>
<evidence type="ECO:0008006" key="9">
    <source>
        <dbReference type="Google" id="ProtNLM"/>
    </source>
</evidence>
<dbReference type="OrthoDB" id="17687at2759"/>
<gene>
    <name evidence="7" type="ORF">ONB1V03_LOCUS1533</name>
</gene>
<name>A0A7R9LBR9_9ACAR</name>
<feature type="region of interest" description="Disordered" evidence="4">
    <location>
        <begin position="1056"/>
        <end position="1088"/>
    </location>
</feature>
<dbReference type="InterPro" id="IPR002048">
    <property type="entry name" value="EF_hand_dom"/>
</dbReference>
<proteinExistence type="predicted"/>
<dbReference type="PROSITE" id="PS00303">
    <property type="entry name" value="S100_CABP"/>
    <property type="match status" value="1"/>
</dbReference>
<dbReference type="GO" id="GO:0005096">
    <property type="term" value="F:GTPase activator activity"/>
    <property type="evidence" value="ECO:0007669"/>
    <property type="project" value="UniProtKB-KW"/>
</dbReference>
<dbReference type="InterPro" id="IPR035969">
    <property type="entry name" value="Rab-GAP_TBC_sf"/>
</dbReference>
<dbReference type="PANTHER" id="PTHR47666">
    <property type="entry name" value="PROTEIN VASCULAR ASSOCIATED DEATH 1, CHLOROPLASTIC"/>
    <property type="match status" value="1"/>
</dbReference>